<keyword evidence="1" id="KW-0812">Transmembrane</keyword>
<name>A0A9Q3BBP7_9BASI</name>
<gene>
    <name evidence="2" type="ORF">O181_001867</name>
</gene>
<keyword evidence="1" id="KW-1133">Transmembrane helix</keyword>
<protein>
    <submittedName>
        <fullName evidence="2">Uncharacterized protein</fullName>
    </submittedName>
</protein>
<accession>A0A9Q3BBP7</accession>
<dbReference type="Proteomes" id="UP000765509">
    <property type="component" value="Unassembled WGS sequence"/>
</dbReference>
<evidence type="ECO:0000256" key="1">
    <source>
        <dbReference type="SAM" id="Phobius"/>
    </source>
</evidence>
<sequence>MHRLFKKRSTLPNYEYNAVVTQSRVGTKALLASCLRFLSLAKYLLGSSLLEQTVLASTEDDGDQRGLGDCKVRCGDGNARRRWCGFVRIGKDMTAERGIRTPAGCPTGNPMKGSVLIRSLYDPPLESSSLDRSDISAQNLWGFAQIYMPVSSVWSTLMFLVYAITIDPG</sequence>
<evidence type="ECO:0000313" key="3">
    <source>
        <dbReference type="Proteomes" id="UP000765509"/>
    </source>
</evidence>
<dbReference type="EMBL" id="AVOT02000292">
    <property type="protein sequence ID" value="MBW0462152.1"/>
    <property type="molecule type" value="Genomic_DNA"/>
</dbReference>
<dbReference type="AlphaFoldDB" id="A0A9Q3BBP7"/>
<reference evidence="2" key="1">
    <citation type="submission" date="2021-03" db="EMBL/GenBank/DDBJ databases">
        <title>Draft genome sequence of rust myrtle Austropuccinia psidii MF-1, a brazilian biotype.</title>
        <authorList>
            <person name="Quecine M.C."/>
            <person name="Pachon D.M.R."/>
            <person name="Bonatelli M.L."/>
            <person name="Correr F.H."/>
            <person name="Franceschini L.M."/>
            <person name="Leite T.F."/>
            <person name="Margarido G.R.A."/>
            <person name="Almeida C.A."/>
            <person name="Ferrarezi J.A."/>
            <person name="Labate C.A."/>
        </authorList>
    </citation>
    <scope>NUCLEOTIDE SEQUENCE</scope>
    <source>
        <strain evidence="2">MF-1</strain>
    </source>
</reference>
<organism evidence="2 3">
    <name type="scientific">Austropuccinia psidii MF-1</name>
    <dbReference type="NCBI Taxonomy" id="1389203"/>
    <lineage>
        <taxon>Eukaryota</taxon>
        <taxon>Fungi</taxon>
        <taxon>Dikarya</taxon>
        <taxon>Basidiomycota</taxon>
        <taxon>Pucciniomycotina</taxon>
        <taxon>Pucciniomycetes</taxon>
        <taxon>Pucciniales</taxon>
        <taxon>Sphaerophragmiaceae</taxon>
        <taxon>Austropuccinia</taxon>
    </lineage>
</organism>
<comment type="caution">
    <text evidence="2">The sequence shown here is derived from an EMBL/GenBank/DDBJ whole genome shotgun (WGS) entry which is preliminary data.</text>
</comment>
<evidence type="ECO:0000313" key="2">
    <source>
        <dbReference type="EMBL" id="MBW0462152.1"/>
    </source>
</evidence>
<keyword evidence="1" id="KW-0472">Membrane</keyword>
<proteinExistence type="predicted"/>
<keyword evidence="3" id="KW-1185">Reference proteome</keyword>
<feature type="transmembrane region" description="Helical" evidence="1">
    <location>
        <begin position="140"/>
        <end position="164"/>
    </location>
</feature>